<dbReference type="AlphaFoldDB" id="A0A4U6UK30"/>
<dbReference type="PRINTS" id="PR00019">
    <property type="entry name" value="LEURICHRPT"/>
</dbReference>
<evidence type="ECO:0000256" key="17">
    <source>
        <dbReference type="ARBA" id="ARBA00023136"/>
    </source>
</evidence>
<evidence type="ECO:0000256" key="25">
    <source>
        <dbReference type="SAM" id="Phobius"/>
    </source>
</evidence>
<evidence type="ECO:0000256" key="14">
    <source>
        <dbReference type="ARBA" id="ARBA00022840"/>
    </source>
</evidence>
<dbReference type="CDD" id="cd14066">
    <property type="entry name" value="STKc_IRAK"/>
    <property type="match status" value="1"/>
</dbReference>
<protein>
    <recommendedName>
        <fullName evidence="3">non-specific serine/threonine protein kinase</fullName>
        <ecNumber evidence="3">2.7.11.1</ecNumber>
    </recommendedName>
</protein>
<keyword evidence="9 25" id="KW-0812">Transmembrane</keyword>
<feature type="domain" description="Protein kinase" evidence="27">
    <location>
        <begin position="764"/>
        <end position="1045"/>
    </location>
</feature>
<comment type="subcellular location">
    <subcellularLocation>
        <location evidence="1">Cell membrane</location>
        <topology evidence="1">Single-pass type I membrane protein</topology>
    </subcellularLocation>
</comment>
<evidence type="ECO:0000256" key="24">
    <source>
        <dbReference type="SAM" id="MobiDB-lite"/>
    </source>
</evidence>
<keyword evidence="4" id="KW-1003">Cell membrane</keyword>
<dbReference type="GO" id="GO:0005886">
    <property type="term" value="C:plasma membrane"/>
    <property type="evidence" value="ECO:0007669"/>
    <property type="project" value="UniProtKB-SubCell"/>
</dbReference>
<dbReference type="Gramene" id="TKW10937">
    <property type="protein sequence ID" value="TKW10937"/>
    <property type="gene ID" value="SEVIR_6G201800v2"/>
</dbReference>
<evidence type="ECO:0000256" key="2">
    <source>
        <dbReference type="ARBA" id="ARBA00008684"/>
    </source>
</evidence>
<keyword evidence="7" id="KW-0433">Leucine-rich repeat</keyword>
<keyword evidence="29" id="KW-1185">Reference proteome</keyword>
<dbReference type="FunFam" id="3.30.200.20:FF:000642">
    <property type="entry name" value="Putative LRR receptor-like serine/threonine-protein kinase"/>
    <property type="match status" value="1"/>
</dbReference>
<evidence type="ECO:0000256" key="10">
    <source>
        <dbReference type="ARBA" id="ARBA00022729"/>
    </source>
</evidence>
<keyword evidence="16 25" id="KW-1133">Transmembrane helix</keyword>
<dbReference type="InterPro" id="IPR013210">
    <property type="entry name" value="LRR_N_plant-typ"/>
</dbReference>
<feature type="signal peptide" evidence="26">
    <location>
        <begin position="1"/>
        <end position="26"/>
    </location>
</feature>
<dbReference type="InterPro" id="IPR001611">
    <property type="entry name" value="Leu-rich_rpt"/>
</dbReference>
<keyword evidence="14 23" id="KW-0067">ATP-binding</keyword>
<name>A0A4U6UK30_SETVI</name>
<keyword evidence="13" id="KW-0418">Kinase</keyword>
<evidence type="ECO:0000256" key="20">
    <source>
        <dbReference type="ARBA" id="ARBA00023180"/>
    </source>
</evidence>
<keyword evidence="17 25" id="KW-0472">Membrane</keyword>
<evidence type="ECO:0000256" key="16">
    <source>
        <dbReference type="ARBA" id="ARBA00022989"/>
    </source>
</evidence>
<keyword evidence="5" id="KW-0723">Serine/threonine-protein kinase</keyword>
<keyword evidence="20" id="KW-0325">Glycoprotein</keyword>
<dbReference type="GO" id="GO:0005524">
    <property type="term" value="F:ATP binding"/>
    <property type="evidence" value="ECO:0007669"/>
    <property type="project" value="UniProtKB-UniRule"/>
</dbReference>
<dbReference type="InterPro" id="IPR051716">
    <property type="entry name" value="Plant_RL_S/T_kinase"/>
</dbReference>
<dbReference type="Gene3D" id="3.30.200.20">
    <property type="entry name" value="Phosphorylase Kinase, domain 1"/>
    <property type="match status" value="1"/>
</dbReference>
<dbReference type="GO" id="GO:0001653">
    <property type="term" value="F:peptide receptor activity"/>
    <property type="evidence" value="ECO:0007669"/>
    <property type="project" value="UniProtKB-ARBA"/>
</dbReference>
<dbReference type="Gene3D" id="3.80.10.10">
    <property type="entry name" value="Ribonuclease Inhibitor"/>
    <property type="match status" value="4"/>
</dbReference>
<dbReference type="EMBL" id="CM016557">
    <property type="protein sequence ID" value="TKW10937.1"/>
    <property type="molecule type" value="Genomic_DNA"/>
</dbReference>
<evidence type="ECO:0000256" key="7">
    <source>
        <dbReference type="ARBA" id="ARBA00022614"/>
    </source>
</evidence>
<evidence type="ECO:0000313" key="28">
    <source>
        <dbReference type="EMBL" id="TKW10937.1"/>
    </source>
</evidence>
<evidence type="ECO:0000256" key="9">
    <source>
        <dbReference type="ARBA" id="ARBA00022692"/>
    </source>
</evidence>
<dbReference type="FunFam" id="3.80.10.10:FF:001190">
    <property type="entry name" value="Putative LRR receptor-like serine/threonine-protein kinase"/>
    <property type="match status" value="1"/>
</dbReference>
<dbReference type="FunFam" id="3.80.10.10:FF:000854">
    <property type="entry name" value="Putative LRR receptor-like serine/threonine-protein kinase"/>
    <property type="match status" value="1"/>
</dbReference>
<dbReference type="InterPro" id="IPR000719">
    <property type="entry name" value="Prot_kinase_dom"/>
</dbReference>
<dbReference type="InterPro" id="IPR008271">
    <property type="entry name" value="Ser/Thr_kinase_AS"/>
</dbReference>
<comment type="catalytic activity">
    <reaction evidence="21">
        <text>L-threonyl-[protein] + ATP = O-phospho-L-threonyl-[protein] + ADP + H(+)</text>
        <dbReference type="Rhea" id="RHEA:46608"/>
        <dbReference type="Rhea" id="RHEA-COMP:11060"/>
        <dbReference type="Rhea" id="RHEA-COMP:11605"/>
        <dbReference type="ChEBI" id="CHEBI:15378"/>
        <dbReference type="ChEBI" id="CHEBI:30013"/>
        <dbReference type="ChEBI" id="CHEBI:30616"/>
        <dbReference type="ChEBI" id="CHEBI:61977"/>
        <dbReference type="ChEBI" id="CHEBI:456216"/>
        <dbReference type="EC" id="2.7.11.1"/>
    </reaction>
</comment>
<dbReference type="GO" id="GO:0004674">
    <property type="term" value="F:protein serine/threonine kinase activity"/>
    <property type="evidence" value="ECO:0007669"/>
    <property type="project" value="UniProtKB-KW"/>
</dbReference>
<evidence type="ECO:0000256" key="22">
    <source>
        <dbReference type="ARBA" id="ARBA00048679"/>
    </source>
</evidence>
<evidence type="ECO:0000256" key="21">
    <source>
        <dbReference type="ARBA" id="ARBA00047899"/>
    </source>
</evidence>
<evidence type="ECO:0000256" key="4">
    <source>
        <dbReference type="ARBA" id="ARBA00022475"/>
    </source>
</evidence>
<keyword evidence="12 23" id="KW-0547">Nucleotide-binding</keyword>
<keyword evidence="10 26" id="KW-0732">Signal</keyword>
<evidence type="ECO:0000256" key="23">
    <source>
        <dbReference type="PROSITE-ProRule" id="PRU10141"/>
    </source>
</evidence>
<evidence type="ECO:0000256" key="18">
    <source>
        <dbReference type="ARBA" id="ARBA00023157"/>
    </source>
</evidence>
<evidence type="ECO:0000256" key="5">
    <source>
        <dbReference type="ARBA" id="ARBA00022527"/>
    </source>
</evidence>
<feature type="transmembrane region" description="Helical" evidence="25">
    <location>
        <begin position="708"/>
        <end position="729"/>
    </location>
</feature>
<evidence type="ECO:0000256" key="12">
    <source>
        <dbReference type="ARBA" id="ARBA00022741"/>
    </source>
</evidence>
<dbReference type="Pfam" id="PF00069">
    <property type="entry name" value="Pkinase"/>
    <property type="match status" value="1"/>
</dbReference>
<keyword evidence="19" id="KW-0675">Receptor</keyword>
<evidence type="ECO:0000256" key="1">
    <source>
        <dbReference type="ARBA" id="ARBA00004251"/>
    </source>
</evidence>
<evidence type="ECO:0000256" key="3">
    <source>
        <dbReference type="ARBA" id="ARBA00012513"/>
    </source>
</evidence>
<dbReference type="Gene3D" id="1.10.510.10">
    <property type="entry name" value="Transferase(Phosphotransferase) domain 1"/>
    <property type="match status" value="1"/>
</dbReference>
<dbReference type="Pfam" id="PF08263">
    <property type="entry name" value="LRRNT_2"/>
    <property type="match status" value="1"/>
</dbReference>
<evidence type="ECO:0000256" key="26">
    <source>
        <dbReference type="SAM" id="SignalP"/>
    </source>
</evidence>
<dbReference type="FunFam" id="1.10.510.10:FF:000276">
    <property type="entry name" value="LRR receptor-like serine/threonine-protein kinase RCH1"/>
    <property type="match status" value="1"/>
</dbReference>
<reference evidence="28" key="1">
    <citation type="submission" date="2019-03" db="EMBL/GenBank/DDBJ databases">
        <title>WGS assembly of Setaria viridis.</title>
        <authorList>
            <person name="Huang P."/>
            <person name="Jenkins J."/>
            <person name="Grimwood J."/>
            <person name="Barry K."/>
            <person name="Healey A."/>
            <person name="Mamidi S."/>
            <person name="Sreedasyam A."/>
            <person name="Shu S."/>
            <person name="Feldman M."/>
            <person name="Wu J."/>
            <person name="Yu Y."/>
            <person name="Chen C."/>
            <person name="Johnson J."/>
            <person name="Rokhsar D."/>
            <person name="Baxter I."/>
            <person name="Schmutz J."/>
            <person name="Brutnell T."/>
            <person name="Kellogg E."/>
        </authorList>
    </citation>
    <scope>NUCLEOTIDE SEQUENCE [LARGE SCALE GENOMIC DNA]</scope>
</reference>
<evidence type="ECO:0000256" key="6">
    <source>
        <dbReference type="ARBA" id="ARBA00022553"/>
    </source>
</evidence>
<evidence type="ECO:0000256" key="8">
    <source>
        <dbReference type="ARBA" id="ARBA00022679"/>
    </source>
</evidence>
<dbReference type="FunFam" id="3.80.10.10:FF:000270">
    <property type="entry name" value="Putative LRR receptor-like serine/threonine-protein kinase"/>
    <property type="match status" value="1"/>
</dbReference>
<feature type="compositionally biased region" description="Polar residues" evidence="24">
    <location>
        <begin position="1089"/>
        <end position="1102"/>
    </location>
</feature>
<dbReference type="GO" id="GO:0042277">
    <property type="term" value="F:peptide binding"/>
    <property type="evidence" value="ECO:0007669"/>
    <property type="project" value="UniProtKB-ARBA"/>
</dbReference>
<dbReference type="SUPFAM" id="SSF52058">
    <property type="entry name" value="L domain-like"/>
    <property type="match status" value="1"/>
</dbReference>
<evidence type="ECO:0000256" key="19">
    <source>
        <dbReference type="ARBA" id="ARBA00023170"/>
    </source>
</evidence>
<feature type="chain" id="PRO_5020661446" description="non-specific serine/threonine protein kinase" evidence="26">
    <location>
        <begin position="27"/>
        <end position="1102"/>
    </location>
</feature>
<organism evidence="28 29">
    <name type="scientific">Setaria viridis</name>
    <name type="common">Green bristlegrass</name>
    <name type="synonym">Setaria italica subsp. viridis</name>
    <dbReference type="NCBI Taxonomy" id="4556"/>
    <lineage>
        <taxon>Eukaryota</taxon>
        <taxon>Viridiplantae</taxon>
        <taxon>Streptophyta</taxon>
        <taxon>Embryophyta</taxon>
        <taxon>Tracheophyta</taxon>
        <taxon>Spermatophyta</taxon>
        <taxon>Magnoliopsida</taxon>
        <taxon>Liliopsida</taxon>
        <taxon>Poales</taxon>
        <taxon>Poaceae</taxon>
        <taxon>PACMAD clade</taxon>
        <taxon>Panicoideae</taxon>
        <taxon>Panicodae</taxon>
        <taxon>Paniceae</taxon>
        <taxon>Cenchrinae</taxon>
        <taxon>Setaria</taxon>
    </lineage>
</organism>
<evidence type="ECO:0000256" key="15">
    <source>
        <dbReference type="ARBA" id="ARBA00022843"/>
    </source>
</evidence>
<dbReference type="PROSITE" id="PS50011">
    <property type="entry name" value="PROTEIN_KINASE_DOM"/>
    <property type="match status" value="1"/>
</dbReference>
<dbReference type="SMART" id="SM00369">
    <property type="entry name" value="LRR_TYP"/>
    <property type="match status" value="8"/>
</dbReference>
<accession>A0A4U6UK30</accession>
<dbReference type="EC" id="2.7.11.1" evidence="3"/>
<feature type="binding site" evidence="23">
    <location>
        <position position="793"/>
    </location>
    <ligand>
        <name>ATP</name>
        <dbReference type="ChEBI" id="CHEBI:30616"/>
    </ligand>
</feature>
<dbReference type="PROSITE" id="PS00108">
    <property type="entry name" value="PROTEIN_KINASE_ST"/>
    <property type="match status" value="1"/>
</dbReference>
<dbReference type="InterPro" id="IPR011009">
    <property type="entry name" value="Kinase-like_dom_sf"/>
</dbReference>
<dbReference type="SUPFAM" id="SSF52047">
    <property type="entry name" value="RNI-like"/>
    <property type="match status" value="1"/>
</dbReference>
<evidence type="ECO:0000313" key="29">
    <source>
        <dbReference type="Proteomes" id="UP000298652"/>
    </source>
</evidence>
<comment type="catalytic activity">
    <reaction evidence="22">
        <text>L-seryl-[protein] + ATP = O-phospho-L-seryl-[protein] + ADP + H(+)</text>
        <dbReference type="Rhea" id="RHEA:17989"/>
        <dbReference type="Rhea" id="RHEA-COMP:9863"/>
        <dbReference type="Rhea" id="RHEA-COMP:11604"/>
        <dbReference type="ChEBI" id="CHEBI:15378"/>
        <dbReference type="ChEBI" id="CHEBI:29999"/>
        <dbReference type="ChEBI" id="CHEBI:30616"/>
        <dbReference type="ChEBI" id="CHEBI:83421"/>
        <dbReference type="ChEBI" id="CHEBI:456216"/>
        <dbReference type="EC" id="2.7.11.1"/>
    </reaction>
</comment>
<dbReference type="InterPro" id="IPR003591">
    <property type="entry name" value="Leu-rich_rpt_typical-subtyp"/>
</dbReference>
<keyword evidence="8" id="KW-0808">Transferase</keyword>
<sequence length="1102" mass="117239">MPPRLRATIAARLLALLLCFSSPALLAPCHGVNEQGQALLRWKASTNATRGALDSWNAGDATPCRWLSVSCDARGDVVSLSIKSVDLGGALPSADLRPLGRSLKTLVLSGTNLTGAIPKELGDLAELTTLDLSKNQLSGAIPAELCRLRKLQSLALNTNSLRGAIPDGIGNLTSLTYLTLYDNELSGAIPASIGNLKKLQVLRAGGNQALKGPLPPEIGGCTDLTMLGLAETGLSGSLPETIGQLKKIQTIAIYTAMLTGSIPESIGNCTELTSLYLYQNSLTGPIPPQLGRLRKLQTVLLWQNQLVGTIPPEIANCKELVLIDLSLNSLTGPIPSSFGTLPNLQQLQLSTNKLTGVIPPELSNCTSLTDIEVDNNELSGEIGIDFPRLRNLTLFYAWQNRLTGPVPASLSQCEGLQSLDLSYNNFTGPVPRELFALQNLTKLLLLDNDLSGFIPPEIGNCTNLYRLRLNNNRLSGTIPAEIGRLKNLNFLDLGSNRLVGPLPAALSGCDNLEFMDLHSNALSGALPDELPRSLQFVDISDNKLTGLLGPGIGLLPELTKLNLGKNRISGGIPPELGSCEKLQLLDLGDNALSGGIPPELGKLPSLEISLNLSCNRLSGEIPSQFGDLDKLGSLDISYNQLSGSLAPLARLENLVMLNISYNAFSGELPDTPFFQKLPLSDIAGNHLLVVGAGADEASRHAAISALKVAMTILAVVSALLLLAATYVLARSRRRDGAIHGADETWEVTLYQKLDFSVDEVVRALTSANVIGTGSSGVVYRVGLPNGDSLAVKKMWSSDEAGAFRNEITALGSIRHRNIVRLLGWGANRSTKLLFYTYLPNGSLSGFLHRGGVKGAADWGARYEIALGVAHAVAYLHHDCLPAILHGDIKAMNVLLGPRNEPYLADFGLARVLSGAVASGSAKVDSSKPTRIAGSYGYIAPEYASMQRITEKSDVYSFGVVVLEILTGKHPLDPTLPGGAHLVQWVREHVHAKRDTAELLDPRLRGKPEAQVQEMLQVFSVAMLCIAHRADDRPAMKDVVALLKEVSRPAEGGEEGKEQPACNSASAAATTPPAVQAQRSPARSPLPKGGSSSCSFAMSDYSS</sequence>
<dbReference type="InterPro" id="IPR055414">
    <property type="entry name" value="LRR_R13L4/SHOC2-like"/>
</dbReference>
<feature type="region of interest" description="Disordered" evidence="24">
    <location>
        <begin position="1048"/>
        <end position="1102"/>
    </location>
</feature>
<evidence type="ECO:0000256" key="11">
    <source>
        <dbReference type="ARBA" id="ARBA00022737"/>
    </source>
</evidence>
<dbReference type="Proteomes" id="UP000298652">
    <property type="component" value="Chromosome 6"/>
</dbReference>
<dbReference type="GO" id="GO:0010074">
    <property type="term" value="P:maintenance of meristem identity"/>
    <property type="evidence" value="ECO:0007669"/>
    <property type="project" value="UniProtKB-ARBA"/>
</dbReference>
<keyword evidence="11" id="KW-0677">Repeat</keyword>
<dbReference type="FunFam" id="3.80.10.10:FF:001034">
    <property type="entry name" value="Leucine-rich receptor-like protein kinase family protein"/>
    <property type="match status" value="1"/>
</dbReference>
<dbReference type="PROSITE" id="PS00107">
    <property type="entry name" value="PROTEIN_KINASE_ATP"/>
    <property type="match status" value="1"/>
</dbReference>
<evidence type="ECO:0000259" key="27">
    <source>
        <dbReference type="PROSITE" id="PS50011"/>
    </source>
</evidence>
<comment type="similarity">
    <text evidence="2">Belongs to the protein kinase superfamily. Ser/Thr protein kinase family.</text>
</comment>
<keyword evidence="6" id="KW-0597">Phosphoprotein</keyword>
<feature type="compositionally biased region" description="Low complexity" evidence="24">
    <location>
        <begin position="1063"/>
        <end position="1073"/>
    </location>
</feature>
<dbReference type="OMA" id="DKSPCNW"/>
<evidence type="ECO:0000256" key="13">
    <source>
        <dbReference type="ARBA" id="ARBA00022777"/>
    </source>
</evidence>
<dbReference type="SMART" id="SM00220">
    <property type="entry name" value="S_TKc"/>
    <property type="match status" value="1"/>
</dbReference>
<dbReference type="SUPFAM" id="SSF56112">
    <property type="entry name" value="Protein kinase-like (PK-like)"/>
    <property type="match status" value="1"/>
</dbReference>
<dbReference type="InterPro" id="IPR017441">
    <property type="entry name" value="Protein_kinase_ATP_BS"/>
</dbReference>
<dbReference type="InterPro" id="IPR032675">
    <property type="entry name" value="LRR_dom_sf"/>
</dbReference>
<dbReference type="Pfam" id="PF23598">
    <property type="entry name" value="LRR_14"/>
    <property type="match status" value="1"/>
</dbReference>
<proteinExistence type="inferred from homology"/>
<gene>
    <name evidence="28" type="ORF">SEVIR_6G201800v2</name>
</gene>
<dbReference type="Pfam" id="PF13855">
    <property type="entry name" value="LRR_8"/>
    <property type="match status" value="3"/>
</dbReference>
<dbReference type="PANTHER" id="PTHR48053">
    <property type="entry name" value="LEUCINE RICH REPEAT FAMILY PROTEIN, EXPRESSED"/>
    <property type="match status" value="1"/>
</dbReference>
<keyword evidence="18" id="KW-1015">Disulfide bond</keyword>
<keyword evidence="15" id="KW-0832">Ubl conjugation</keyword>
<dbReference type="GO" id="GO:0010082">
    <property type="term" value="P:regulation of root meristem growth"/>
    <property type="evidence" value="ECO:0007669"/>
    <property type="project" value="UniProtKB-ARBA"/>
</dbReference>
<dbReference type="Pfam" id="PF00560">
    <property type="entry name" value="LRR_1"/>
    <property type="match status" value="4"/>
</dbReference>
<dbReference type="PANTHER" id="PTHR48053:SF165">
    <property type="entry name" value="RECEPTOR-LIKE PROTEIN KINASE 2 ISOFORM X2"/>
    <property type="match status" value="1"/>
</dbReference>